<proteinExistence type="predicted"/>
<dbReference type="PANTHER" id="PTHR47371">
    <property type="entry name" value="LIPOTEICHOIC ACID SYNTHASE"/>
    <property type="match status" value="1"/>
</dbReference>
<dbReference type="InterPro" id="IPR050448">
    <property type="entry name" value="OpgB/LTA_synthase_biosynth"/>
</dbReference>
<keyword evidence="5 6" id="KW-0472">Membrane</keyword>
<evidence type="ECO:0000256" key="5">
    <source>
        <dbReference type="ARBA" id="ARBA00023136"/>
    </source>
</evidence>
<evidence type="ECO:0000256" key="2">
    <source>
        <dbReference type="ARBA" id="ARBA00022475"/>
    </source>
</evidence>
<feature type="transmembrane region" description="Helical" evidence="6">
    <location>
        <begin position="97"/>
        <end position="116"/>
    </location>
</feature>
<dbReference type="Pfam" id="PF00884">
    <property type="entry name" value="Sulfatase"/>
    <property type="match status" value="1"/>
</dbReference>
<feature type="transmembrane region" description="Helical" evidence="6">
    <location>
        <begin position="26"/>
        <end position="50"/>
    </location>
</feature>
<dbReference type="GO" id="GO:0005886">
    <property type="term" value="C:plasma membrane"/>
    <property type="evidence" value="ECO:0007669"/>
    <property type="project" value="UniProtKB-SubCell"/>
</dbReference>
<feature type="domain" description="Sulfatase N-terminal" evidence="7">
    <location>
        <begin position="284"/>
        <end position="575"/>
    </location>
</feature>
<dbReference type="PANTHER" id="PTHR47371:SF3">
    <property type="entry name" value="PHOSPHOGLYCEROL TRANSFERASE I"/>
    <property type="match status" value="1"/>
</dbReference>
<name>A0A4Q0PM48_9FLAO</name>
<keyword evidence="2" id="KW-1003">Cell membrane</keyword>
<dbReference type="Proteomes" id="UP000290608">
    <property type="component" value="Unassembled WGS sequence"/>
</dbReference>
<evidence type="ECO:0000313" key="9">
    <source>
        <dbReference type="Proteomes" id="UP000290608"/>
    </source>
</evidence>
<feature type="transmembrane region" description="Helical" evidence="6">
    <location>
        <begin position="70"/>
        <end position="90"/>
    </location>
</feature>
<protein>
    <submittedName>
        <fullName evidence="8">Putative sulfatase</fullName>
    </submittedName>
</protein>
<dbReference type="AlphaFoldDB" id="A0A4Q0PM48"/>
<gene>
    <name evidence="8" type="ORF">DSL99_1767</name>
</gene>
<organism evidence="8 9">
    <name type="scientific">Leeuwenhoekiella marinoflava</name>
    <dbReference type="NCBI Taxonomy" id="988"/>
    <lineage>
        <taxon>Bacteria</taxon>
        <taxon>Pseudomonadati</taxon>
        <taxon>Bacteroidota</taxon>
        <taxon>Flavobacteriia</taxon>
        <taxon>Flavobacteriales</taxon>
        <taxon>Flavobacteriaceae</taxon>
        <taxon>Leeuwenhoekiella</taxon>
    </lineage>
</organism>
<comment type="subcellular location">
    <subcellularLocation>
        <location evidence="1">Cell membrane</location>
        <topology evidence="1">Multi-pass membrane protein</topology>
    </subcellularLocation>
</comment>
<evidence type="ECO:0000256" key="4">
    <source>
        <dbReference type="ARBA" id="ARBA00022989"/>
    </source>
</evidence>
<dbReference type="SUPFAM" id="SSF53649">
    <property type="entry name" value="Alkaline phosphatase-like"/>
    <property type="match status" value="1"/>
</dbReference>
<sequence length="682" mass="77640">MPPDNNTTVTKSSDLILKLKQSVVEFSGYGLLLLIGIFFCRIIELILFQFAQSLPFGFIELLSKGFIIDILFWLYLLLPASLLFVALSLINLKAAKIIFNVLFVLFFSFNLQFIYYHKTSLVLLGSDLFGYSINDITQTVGASGVLALGTIIFFIVFIALIIAGLLFLKPKLKLNFVFSAVLISIGLPFFLLGGISDLKPKYDQDFANNLIVNKSQHFYNAAIDYVTQTTYKPDIYADNYLNQLERRVAQQGKFEYQYPQYPFLHEAETNDVLSPFFKQRSKKPNLVFIVVEGLGRAFTNDEAYLGNFTPFLDSLSKQSLYFKNFLSNGGRTFAVLPSLLGSEPFAQNGFLALQEKMPKQLSLLNILQKNGYSNSFYYGGDASFDNMSGYLKLNKTTNILDEKSFPNSYSKLPEFGGFSWGYADADLYDYYLNKSTDDTLAAPRLDVLLTVTTHSPFKLKDQAKYNELFESHLTTLRLNAQELKQRQNFADEFATVLYADESLKNLFKKYSKRADFGNTIFFITGDHRIPEIPLSTKIDRYHVPLIVYSPMLQKTKEISAISSHFDVAPSVLRYLSNSYGIPLPRQTSFLSKGLDTVSTFRNIHQIPLMQTKTDLVDFVSETYHLNGNQLFQLYPNLYEEPITDETKKEELLTAFADFKRRNEQIAEGRPLVPDSLVIKYAQ</sequence>
<evidence type="ECO:0000256" key="6">
    <source>
        <dbReference type="SAM" id="Phobius"/>
    </source>
</evidence>
<feature type="transmembrane region" description="Helical" evidence="6">
    <location>
        <begin position="174"/>
        <end position="195"/>
    </location>
</feature>
<dbReference type="STRING" id="1122159.SAMN02745246_01892"/>
<evidence type="ECO:0000313" key="8">
    <source>
        <dbReference type="EMBL" id="RXG30724.1"/>
    </source>
</evidence>
<accession>A0A4Q0PM48</accession>
<feature type="transmembrane region" description="Helical" evidence="6">
    <location>
        <begin position="136"/>
        <end position="167"/>
    </location>
</feature>
<evidence type="ECO:0000256" key="3">
    <source>
        <dbReference type="ARBA" id="ARBA00022692"/>
    </source>
</evidence>
<keyword evidence="4 6" id="KW-1133">Transmembrane helix</keyword>
<evidence type="ECO:0000256" key="1">
    <source>
        <dbReference type="ARBA" id="ARBA00004651"/>
    </source>
</evidence>
<reference evidence="8 9" key="1">
    <citation type="submission" date="2018-07" db="EMBL/GenBank/DDBJ databases">
        <title>Leeuwenhoekiella genomics.</title>
        <authorList>
            <person name="Tahon G."/>
            <person name="Willems A."/>
        </authorList>
    </citation>
    <scope>NUCLEOTIDE SEQUENCE [LARGE SCALE GENOMIC DNA]</scope>
    <source>
        <strain evidence="8 9">LMG 1345</strain>
    </source>
</reference>
<dbReference type="InterPro" id="IPR017850">
    <property type="entry name" value="Alkaline_phosphatase_core_sf"/>
</dbReference>
<dbReference type="RefSeq" id="WP_073098976.1">
    <property type="nucleotide sequence ID" value="NZ_QOVL01000007.1"/>
</dbReference>
<dbReference type="Gene3D" id="3.40.720.10">
    <property type="entry name" value="Alkaline Phosphatase, subunit A"/>
    <property type="match status" value="1"/>
</dbReference>
<dbReference type="CDD" id="cd16015">
    <property type="entry name" value="LTA_synthase"/>
    <property type="match status" value="1"/>
</dbReference>
<dbReference type="EMBL" id="QOVL01000007">
    <property type="protein sequence ID" value="RXG30724.1"/>
    <property type="molecule type" value="Genomic_DNA"/>
</dbReference>
<keyword evidence="3 6" id="KW-0812">Transmembrane</keyword>
<evidence type="ECO:0000259" key="7">
    <source>
        <dbReference type="Pfam" id="PF00884"/>
    </source>
</evidence>
<comment type="caution">
    <text evidence="8">The sequence shown here is derived from an EMBL/GenBank/DDBJ whole genome shotgun (WGS) entry which is preliminary data.</text>
</comment>
<dbReference type="InterPro" id="IPR000917">
    <property type="entry name" value="Sulfatase_N"/>
</dbReference>